<dbReference type="EMBL" id="PGTK01000001">
    <property type="protein sequence ID" value="PJF32276.1"/>
    <property type="molecule type" value="Genomic_DNA"/>
</dbReference>
<evidence type="ECO:0008006" key="4">
    <source>
        <dbReference type="Google" id="ProtNLM"/>
    </source>
</evidence>
<gene>
    <name evidence="2" type="ORF">CUN51_01215</name>
</gene>
<dbReference type="PANTHER" id="PTHR43649:SF12">
    <property type="entry name" value="DIACETYLCHITOBIOSE BINDING PROTEIN DASA"/>
    <property type="match status" value="1"/>
</dbReference>
<feature type="signal peptide" evidence="1">
    <location>
        <begin position="1"/>
        <end position="30"/>
    </location>
</feature>
<dbReference type="PANTHER" id="PTHR43649">
    <property type="entry name" value="ARABINOSE-BINDING PROTEIN-RELATED"/>
    <property type="match status" value="1"/>
</dbReference>
<dbReference type="AlphaFoldDB" id="A0A2M8P413"/>
<proteinExistence type="predicted"/>
<reference evidence="2 3" key="1">
    <citation type="submission" date="2017-11" db="EMBL/GenBank/DDBJ databases">
        <title>Evolution of Phototrophy in the Chloroflexi Phylum Driven by Horizontal Gene Transfer.</title>
        <authorList>
            <person name="Ward L.M."/>
            <person name="Hemp J."/>
            <person name="Shih P.M."/>
            <person name="Mcglynn S.E."/>
            <person name="Fischer W."/>
        </authorList>
    </citation>
    <scope>NUCLEOTIDE SEQUENCE [LARGE SCALE GENOMIC DNA]</scope>
    <source>
        <strain evidence="2">CP2_2F</strain>
    </source>
</reference>
<dbReference type="Pfam" id="PF01547">
    <property type="entry name" value="SBP_bac_1"/>
    <property type="match status" value="1"/>
</dbReference>
<evidence type="ECO:0000256" key="1">
    <source>
        <dbReference type="SAM" id="SignalP"/>
    </source>
</evidence>
<protein>
    <recommendedName>
        <fullName evidence="4">ABC transporter substrate-binding protein</fullName>
    </recommendedName>
</protein>
<evidence type="ECO:0000313" key="2">
    <source>
        <dbReference type="EMBL" id="PJF32276.1"/>
    </source>
</evidence>
<dbReference type="CDD" id="cd14748">
    <property type="entry name" value="PBP2_UgpB"/>
    <property type="match status" value="1"/>
</dbReference>
<dbReference type="InterPro" id="IPR006059">
    <property type="entry name" value="SBP"/>
</dbReference>
<accession>A0A2M8P413</accession>
<comment type="caution">
    <text evidence="2">The sequence shown here is derived from an EMBL/GenBank/DDBJ whole genome shotgun (WGS) entry which is preliminary data.</text>
</comment>
<feature type="chain" id="PRO_5014611340" description="ABC transporter substrate-binding protein" evidence="1">
    <location>
        <begin position="31"/>
        <end position="434"/>
    </location>
</feature>
<dbReference type="Proteomes" id="UP000228921">
    <property type="component" value="Unassembled WGS sequence"/>
</dbReference>
<dbReference type="Gene3D" id="3.40.190.10">
    <property type="entry name" value="Periplasmic binding protein-like II"/>
    <property type="match status" value="1"/>
</dbReference>
<name>A0A2M8P413_9CHLR</name>
<sequence length="434" mass="48096">MTAIRFGRIALAALFCLSLLAAALTPIANAQEKIVLTFWKHSHPPADVLTEELIKEYMAANPNVEIRLEIIPSSEYINKVLTAAAGNQLPDIFDINDANHAILTSRGILAPVDVTAFGFENEAAFLNAYVPGSLEPFKGADGKVYGIPFEYNSWTMVINDKMFREAGLNPETDYPKTWEEVGEIGAKLAIVRDGRFERQGFAWNLLTPGWTMLLYSPLLYQLGGSILSDDDKGNACALNSPEGVKALQTMQDMYTKYGAGAPGINLSTAQNAMEDFVQERVAMWILGPWAVPTFASNPEVVANYRIIPLPQMSDAKRRVVMLSTWLWVVNARSDKQAEAWKFINYASEQGARWLPAAGYILPRLGWTDAPEAKEFKGLEVFIDQMQYGRPRLIHPQGGQISTIIHKAVQEAVLNGRDAKEVLDEACQEIESVLQ</sequence>
<keyword evidence="1" id="KW-0732">Signal</keyword>
<organism evidence="2 3">
    <name type="scientific">Candidatus Thermofonsia Clade 1 bacterium</name>
    <dbReference type="NCBI Taxonomy" id="2364210"/>
    <lineage>
        <taxon>Bacteria</taxon>
        <taxon>Bacillati</taxon>
        <taxon>Chloroflexota</taxon>
        <taxon>Candidatus Thermofontia</taxon>
        <taxon>Candidatus Thermofonsia Clade 1</taxon>
    </lineage>
</organism>
<dbReference type="SUPFAM" id="SSF53850">
    <property type="entry name" value="Periplasmic binding protein-like II"/>
    <property type="match status" value="1"/>
</dbReference>
<dbReference type="InterPro" id="IPR050490">
    <property type="entry name" value="Bact_solute-bd_prot1"/>
</dbReference>
<evidence type="ECO:0000313" key="3">
    <source>
        <dbReference type="Proteomes" id="UP000228921"/>
    </source>
</evidence>